<evidence type="ECO:0000313" key="2">
    <source>
        <dbReference type="EMBL" id="GFU11291.1"/>
    </source>
</evidence>
<feature type="region of interest" description="Disordered" evidence="1">
    <location>
        <begin position="1"/>
        <end position="22"/>
    </location>
</feature>
<organism evidence="2 3">
    <name type="scientific">Nephila pilipes</name>
    <name type="common">Giant wood spider</name>
    <name type="synonym">Nephila maculata</name>
    <dbReference type="NCBI Taxonomy" id="299642"/>
    <lineage>
        <taxon>Eukaryota</taxon>
        <taxon>Metazoa</taxon>
        <taxon>Ecdysozoa</taxon>
        <taxon>Arthropoda</taxon>
        <taxon>Chelicerata</taxon>
        <taxon>Arachnida</taxon>
        <taxon>Araneae</taxon>
        <taxon>Araneomorphae</taxon>
        <taxon>Entelegynae</taxon>
        <taxon>Araneoidea</taxon>
        <taxon>Nephilidae</taxon>
        <taxon>Nephila</taxon>
    </lineage>
</organism>
<gene>
    <name evidence="2" type="ORF">NPIL_263391</name>
</gene>
<sequence>ASLPPPPQNRGGVARGTPLGGGLPSFPKGCPLLFLNRLDLGQPRGVGILSHLTPLH</sequence>
<proteinExistence type="predicted"/>
<keyword evidence="3" id="KW-1185">Reference proteome</keyword>
<name>A0A8X6Q7T2_NEPPI</name>
<dbReference type="Proteomes" id="UP000887013">
    <property type="component" value="Unassembled WGS sequence"/>
</dbReference>
<reference evidence="2" key="1">
    <citation type="submission" date="2020-08" db="EMBL/GenBank/DDBJ databases">
        <title>Multicomponent nature underlies the extraordinary mechanical properties of spider dragline silk.</title>
        <authorList>
            <person name="Kono N."/>
            <person name="Nakamura H."/>
            <person name="Mori M."/>
            <person name="Yoshida Y."/>
            <person name="Ohtoshi R."/>
            <person name="Malay A.D."/>
            <person name="Moran D.A.P."/>
            <person name="Tomita M."/>
            <person name="Numata K."/>
            <person name="Arakawa K."/>
        </authorList>
    </citation>
    <scope>NUCLEOTIDE SEQUENCE</scope>
</reference>
<dbReference type="AlphaFoldDB" id="A0A8X6Q7T2"/>
<feature type="non-terminal residue" evidence="2">
    <location>
        <position position="1"/>
    </location>
</feature>
<evidence type="ECO:0000313" key="3">
    <source>
        <dbReference type="Proteomes" id="UP000887013"/>
    </source>
</evidence>
<evidence type="ECO:0000256" key="1">
    <source>
        <dbReference type="SAM" id="MobiDB-lite"/>
    </source>
</evidence>
<accession>A0A8X6Q7T2</accession>
<comment type="caution">
    <text evidence="2">The sequence shown here is derived from an EMBL/GenBank/DDBJ whole genome shotgun (WGS) entry which is preliminary data.</text>
</comment>
<dbReference type="OrthoDB" id="6471095at2759"/>
<protein>
    <submittedName>
        <fullName evidence="2">Uncharacterized protein</fullName>
    </submittedName>
</protein>
<dbReference type="EMBL" id="BMAW01029287">
    <property type="protein sequence ID" value="GFU11291.1"/>
    <property type="molecule type" value="Genomic_DNA"/>
</dbReference>